<organism evidence="2 3">
    <name type="scientific">Romboutsia hominis</name>
    <dbReference type="NCBI Taxonomy" id="1507512"/>
    <lineage>
        <taxon>Bacteria</taxon>
        <taxon>Bacillati</taxon>
        <taxon>Bacillota</taxon>
        <taxon>Clostridia</taxon>
        <taxon>Peptostreptococcales</taxon>
        <taxon>Peptostreptococcaceae</taxon>
        <taxon>Romboutsia</taxon>
    </lineage>
</organism>
<gene>
    <name evidence="2" type="ORF">FRIFI_1401</name>
</gene>
<keyword evidence="1" id="KW-0175">Coiled coil</keyword>
<dbReference type="AlphaFoldDB" id="A0A2P2BRF4"/>
<sequence length="200" mass="22488">MDLKELLGDDLYSQVTEKLGDKKIMVDDGNLIPKSKFEQVNEDKKAYKGQVEKLQTDLEAVRKKAGEVEGLNTVITELKETLKKKDKEIADREFNYSLDSALKDAKCKNTKALKALLDMDSIKYQDGKLDGLENQLNSLKESDSYLFDIEIPGNTGGIGNFGRKGNSIVNPWSKETFNLTEQARILKENPALAEQLKNNK</sequence>
<dbReference type="InterPro" id="IPR009636">
    <property type="entry name" value="SCAF"/>
</dbReference>
<evidence type="ECO:0000313" key="3">
    <source>
        <dbReference type="Proteomes" id="UP000245695"/>
    </source>
</evidence>
<dbReference type="Pfam" id="PF06810">
    <property type="entry name" value="Phage_scaffold"/>
    <property type="match status" value="1"/>
</dbReference>
<dbReference type="EMBL" id="LN650648">
    <property type="protein sequence ID" value="CEI72936.1"/>
    <property type="molecule type" value="Genomic_DNA"/>
</dbReference>
<dbReference type="KEGG" id="rhom:FRIFI_1401"/>
<accession>A0A2P2BRF4</accession>
<name>A0A2P2BRF4_9FIRM</name>
<evidence type="ECO:0000313" key="2">
    <source>
        <dbReference type="EMBL" id="CEI72936.1"/>
    </source>
</evidence>
<feature type="coiled-coil region" evidence="1">
    <location>
        <begin position="37"/>
        <end position="88"/>
    </location>
</feature>
<keyword evidence="3" id="KW-1185">Reference proteome</keyword>
<protein>
    <submittedName>
        <fullName evidence="2">Phage minor structural protein GP20</fullName>
    </submittedName>
</protein>
<evidence type="ECO:0000256" key="1">
    <source>
        <dbReference type="SAM" id="Coils"/>
    </source>
</evidence>
<dbReference type="Proteomes" id="UP000245695">
    <property type="component" value="Chromosome 1"/>
</dbReference>
<proteinExistence type="predicted"/>
<dbReference type="RefSeq" id="WP_166505431.1">
    <property type="nucleotide sequence ID" value="NZ_LN650648.1"/>
</dbReference>
<reference evidence="2 3" key="1">
    <citation type="submission" date="2014-09" db="EMBL/GenBank/DDBJ databases">
        <authorList>
            <person name="Hornung B.V."/>
        </authorList>
    </citation>
    <scope>NUCLEOTIDE SEQUENCE [LARGE SCALE GENOMIC DNA]</scope>
    <source>
        <strain evidence="2 3">FRIFI</strain>
    </source>
</reference>